<sequence length="166" mass="18754">MIKIPLYTLYVIQKTLRVIKKNKALSFSRTGFTLIELLVVIAIIACFAAIVMVSLTQSKAKGRDAKRATDVQQIAQALALYHNIWQRYPCSVSGCADSEVVISGFDNLSVNLKNEKLISTVPPDPLNNETYKFWYWSVGPNYILRYCQETDSIKRLTQDCNNTISP</sequence>
<evidence type="ECO:0008006" key="4">
    <source>
        <dbReference type="Google" id="ProtNLM"/>
    </source>
</evidence>
<dbReference type="NCBIfam" id="TIGR02532">
    <property type="entry name" value="IV_pilin_GFxxxE"/>
    <property type="match status" value="1"/>
</dbReference>
<organism evidence="2 3">
    <name type="scientific">Candidatus Portnoybacteria bacterium CG_4_8_14_3_um_filter_44_10</name>
    <dbReference type="NCBI Taxonomy" id="1974802"/>
    <lineage>
        <taxon>Bacteria</taxon>
        <taxon>Candidatus Portnoyibacteriota</taxon>
    </lineage>
</organism>
<dbReference type="InterPro" id="IPR012902">
    <property type="entry name" value="N_methyl_site"/>
</dbReference>
<dbReference type="Pfam" id="PF07963">
    <property type="entry name" value="N_methyl"/>
    <property type="match status" value="1"/>
</dbReference>
<dbReference type="Proteomes" id="UP000231280">
    <property type="component" value="Unassembled WGS sequence"/>
</dbReference>
<dbReference type="SUPFAM" id="SSF54523">
    <property type="entry name" value="Pili subunits"/>
    <property type="match status" value="1"/>
</dbReference>
<gene>
    <name evidence="2" type="ORF">CO002_01240</name>
</gene>
<protein>
    <recommendedName>
        <fullName evidence="4">Type II secretion system protein GspG C-terminal domain-containing protein</fullName>
    </recommendedName>
</protein>
<name>A0A2M7IGD3_9BACT</name>
<comment type="caution">
    <text evidence="2">The sequence shown here is derived from an EMBL/GenBank/DDBJ whole genome shotgun (WGS) entry which is preliminary data.</text>
</comment>
<dbReference type="AlphaFoldDB" id="A0A2M7IGD3"/>
<keyword evidence="1" id="KW-0812">Transmembrane</keyword>
<accession>A0A2M7IGD3</accession>
<dbReference type="EMBL" id="PFGX01000033">
    <property type="protein sequence ID" value="PIW75572.1"/>
    <property type="molecule type" value="Genomic_DNA"/>
</dbReference>
<feature type="transmembrane region" description="Helical" evidence="1">
    <location>
        <begin position="32"/>
        <end position="56"/>
    </location>
</feature>
<evidence type="ECO:0000313" key="2">
    <source>
        <dbReference type="EMBL" id="PIW75572.1"/>
    </source>
</evidence>
<evidence type="ECO:0000256" key="1">
    <source>
        <dbReference type="SAM" id="Phobius"/>
    </source>
</evidence>
<dbReference type="InterPro" id="IPR045584">
    <property type="entry name" value="Pilin-like"/>
</dbReference>
<dbReference type="Gene3D" id="3.30.700.10">
    <property type="entry name" value="Glycoprotein, Type 4 Pilin"/>
    <property type="match status" value="1"/>
</dbReference>
<keyword evidence="1" id="KW-0472">Membrane</keyword>
<proteinExistence type="predicted"/>
<reference evidence="3" key="1">
    <citation type="submission" date="2017-09" db="EMBL/GenBank/DDBJ databases">
        <title>Depth-based differentiation of microbial function through sediment-hosted aquifers and enrichment of novel symbionts in the deep terrestrial subsurface.</title>
        <authorList>
            <person name="Probst A.J."/>
            <person name="Ladd B."/>
            <person name="Jarett J.K."/>
            <person name="Geller-Mcgrath D.E."/>
            <person name="Sieber C.M.K."/>
            <person name="Emerson J.B."/>
            <person name="Anantharaman K."/>
            <person name="Thomas B.C."/>
            <person name="Malmstrom R."/>
            <person name="Stieglmeier M."/>
            <person name="Klingl A."/>
            <person name="Woyke T."/>
            <person name="Ryan C.M."/>
            <person name="Banfield J.F."/>
        </authorList>
    </citation>
    <scope>NUCLEOTIDE SEQUENCE [LARGE SCALE GENOMIC DNA]</scope>
</reference>
<evidence type="ECO:0000313" key="3">
    <source>
        <dbReference type="Proteomes" id="UP000231280"/>
    </source>
</evidence>
<dbReference type="PANTHER" id="PTHR30093">
    <property type="entry name" value="GENERAL SECRETION PATHWAY PROTEIN G"/>
    <property type="match status" value="1"/>
</dbReference>
<keyword evidence="1" id="KW-1133">Transmembrane helix</keyword>